<dbReference type="SUPFAM" id="SSF57667">
    <property type="entry name" value="beta-beta-alpha zinc fingers"/>
    <property type="match status" value="2"/>
</dbReference>
<dbReference type="PANTHER" id="PTHR23235">
    <property type="entry name" value="KRUEPPEL-LIKE TRANSCRIPTION FACTOR"/>
    <property type="match status" value="1"/>
</dbReference>
<sequence>MDHDNDINLAAEGLVAMSNARPHSVHVESDRQTPVSTSSVTLTDGSSASEMYVPECQANSSLFMIARILTDLTSIKQDPVPHIYLPEDSVSMPKISSPIKAARNTKVAVNKEAPPTVRHAVETKEVQPKRGGNAAKKLHKCHFINCNKVYGKSSHLKAHLRTHTGERPFPCNWAGCGKRFARSDELARHYRTHTGEKKFPCPLCDKRFMRSDHLTKHARRHPEFHPGMLRRRSCKPNSVTGSASPSETSEQCSLPSP</sequence>
<keyword evidence="4 10" id="KW-0863">Zinc-finger</keyword>
<dbReference type="GO" id="GO:0000981">
    <property type="term" value="F:DNA-binding transcription factor activity, RNA polymerase II-specific"/>
    <property type="evidence" value="ECO:0007669"/>
    <property type="project" value="TreeGrafter"/>
</dbReference>
<dbReference type="PANTHER" id="PTHR23235:SF174">
    <property type="entry name" value="CABUT, ISOFORM A"/>
    <property type="match status" value="1"/>
</dbReference>
<dbReference type="InterPro" id="IPR013087">
    <property type="entry name" value="Znf_C2H2_type"/>
</dbReference>
<feature type="compositionally biased region" description="Polar residues" evidence="11">
    <location>
        <begin position="235"/>
        <end position="257"/>
    </location>
</feature>
<comment type="subcellular location">
    <subcellularLocation>
        <location evidence="1">Nucleus</location>
    </subcellularLocation>
</comment>
<dbReference type="FunFam" id="3.30.160.60:FF:000018">
    <property type="entry name" value="Krueppel-like factor 15"/>
    <property type="match status" value="1"/>
</dbReference>
<organism evidence="13">
    <name type="scientific">Centruroides sculpturatus</name>
    <name type="common">Arizona bark scorpion</name>
    <dbReference type="NCBI Taxonomy" id="218467"/>
    <lineage>
        <taxon>Eukaryota</taxon>
        <taxon>Metazoa</taxon>
        <taxon>Ecdysozoa</taxon>
        <taxon>Arthropoda</taxon>
        <taxon>Chelicerata</taxon>
        <taxon>Arachnida</taxon>
        <taxon>Scorpiones</taxon>
        <taxon>Buthida</taxon>
        <taxon>Buthoidea</taxon>
        <taxon>Buthidae</taxon>
        <taxon>Centruroides</taxon>
    </lineage>
</organism>
<evidence type="ECO:0000256" key="8">
    <source>
        <dbReference type="ARBA" id="ARBA00023163"/>
    </source>
</evidence>
<evidence type="ECO:0000256" key="2">
    <source>
        <dbReference type="ARBA" id="ARBA00022723"/>
    </source>
</evidence>
<protein>
    <submittedName>
        <fullName evidence="13">Zinc finger transcription factor Krueppel-like factor 9/13</fullName>
    </submittedName>
</protein>
<keyword evidence="3" id="KW-0677">Repeat</keyword>
<evidence type="ECO:0000256" key="11">
    <source>
        <dbReference type="SAM" id="MobiDB-lite"/>
    </source>
</evidence>
<gene>
    <name evidence="13" type="primary">KLF-9</name>
    <name evidence="13" type="synonym">13</name>
</gene>
<keyword evidence="8" id="KW-0804">Transcription</keyword>
<evidence type="ECO:0000313" key="13">
    <source>
        <dbReference type="EMBL" id="AVT42509.1"/>
    </source>
</evidence>
<dbReference type="GO" id="GO:0005634">
    <property type="term" value="C:nucleus"/>
    <property type="evidence" value="ECO:0007669"/>
    <property type="project" value="UniProtKB-SubCell"/>
</dbReference>
<dbReference type="Pfam" id="PF00096">
    <property type="entry name" value="zf-C2H2"/>
    <property type="match status" value="3"/>
</dbReference>
<keyword evidence="6" id="KW-0805">Transcription regulation</keyword>
<reference evidence="13" key="1">
    <citation type="journal article" date="2018" name="Proc. Natl. Acad. Sci. U.S.A.">
        <title>Cooption of an appendage-patterning gene cassette in the head segmentation of arachnids.</title>
        <authorList>
            <person name="Setton E.V.W."/>
            <person name="Sharma P.P."/>
        </authorList>
    </citation>
    <scope>NUCLEOTIDE SEQUENCE</scope>
</reference>
<dbReference type="Gene3D" id="3.30.160.60">
    <property type="entry name" value="Classic Zinc Finger"/>
    <property type="match status" value="3"/>
</dbReference>
<accession>A0A2R4FYB6</accession>
<keyword evidence="7" id="KW-0238">DNA-binding</keyword>
<feature type="region of interest" description="Disordered" evidence="11">
    <location>
        <begin position="22"/>
        <end position="42"/>
    </location>
</feature>
<dbReference type="OrthoDB" id="4748970at2759"/>
<feature type="domain" description="C2H2-type" evidence="12">
    <location>
        <begin position="139"/>
        <end position="168"/>
    </location>
</feature>
<name>A0A2R4FYB6_CENSC</name>
<dbReference type="PROSITE" id="PS50157">
    <property type="entry name" value="ZINC_FINGER_C2H2_2"/>
    <property type="match status" value="3"/>
</dbReference>
<evidence type="ECO:0000256" key="3">
    <source>
        <dbReference type="ARBA" id="ARBA00022737"/>
    </source>
</evidence>
<feature type="domain" description="C2H2-type" evidence="12">
    <location>
        <begin position="199"/>
        <end position="226"/>
    </location>
</feature>
<keyword evidence="5" id="KW-0862">Zinc</keyword>
<dbReference type="AlphaFoldDB" id="A0A2R4FYB6"/>
<evidence type="ECO:0000259" key="12">
    <source>
        <dbReference type="PROSITE" id="PS50157"/>
    </source>
</evidence>
<evidence type="ECO:0000256" key="7">
    <source>
        <dbReference type="ARBA" id="ARBA00023125"/>
    </source>
</evidence>
<dbReference type="InterPro" id="IPR036236">
    <property type="entry name" value="Znf_C2H2_sf"/>
</dbReference>
<dbReference type="FunFam" id="3.30.160.60:FF:000595">
    <property type="entry name" value="Krueppel-like factor 14"/>
    <property type="match status" value="1"/>
</dbReference>
<evidence type="ECO:0000256" key="1">
    <source>
        <dbReference type="ARBA" id="ARBA00004123"/>
    </source>
</evidence>
<dbReference type="GO" id="GO:0000978">
    <property type="term" value="F:RNA polymerase II cis-regulatory region sequence-specific DNA binding"/>
    <property type="evidence" value="ECO:0007669"/>
    <property type="project" value="TreeGrafter"/>
</dbReference>
<evidence type="ECO:0000256" key="10">
    <source>
        <dbReference type="PROSITE-ProRule" id="PRU00042"/>
    </source>
</evidence>
<dbReference type="EMBL" id="MG857587">
    <property type="protein sequence ID" value="AVT42509.1"/>
    <property type="molecule type" value="mRNA"/>
</dbReference>
<feature type="compositionally biased region" description="Polar residues" evidence="11">
    <location>
        <begin position="32"/>
        <end position="42"/>
    </location>
</feature>
<dbReference type="PROSITE" id="PS00028">
    <property type="entry name" value="ZINC_FINGER_C2H2_1"/>
    <property type="match status" value="3"/>
</dbReference>
<feature type="compositionally biased region" description="Basic residues" evidence="11">
    <location>
        <begin position="216"/>
        <end position="234"/>
    </location>
</feature>
<evidence type="ECO:0000256" key="5">
    <source>
        <dbReference type="ARBA" id="ARBA00022833"/>
    </source>
</evidence>
<evidence type="ECO:0000256" key="9">
    <source>
        <dbReference type="ARBA" id="ARBA00023242"/>
    </source>
</evidence>
<feature type="domain" description="C2H2-type" evidence="12">
    <location>
        <begin position="169"/>
        <end position="198"/>
    </location>
</feature>
<feature type="region of interest" description="Disordered" evidence="11">
    <location>
        <begin position="216"/>
        <end position="257"/>
    </location>
</feature>
<proteinExistence type="evidence at transcript level"/>
<keyword evidence="2" id="KW-0479">Metal-binding</keyword>
<evidence type="ECO:0000256" key="4">
    <source>
        <dbReference type="ARBA" id="ARBA00022771"/>
    </source>
</evidence>
<dbReference type="GO" id="GO:0008270">
    <property type="term" value="F:zinc ion binding"/>
    <property type="evidence" value="ECO:0007669"/>
    <property type="project" value="UniProtKB-KW"/>
</dbReference>
<evidence type="ECO:0000256" key="6">
    <source>
        <dbReference type="ARBA" id="ARBA00023015"/>
    </source>
</evidence>
<keyword evidence="9" id="KW-0539">Nucleus</keyword>
<dbReference type="SMART" id="SM00355">
    <property type="entry name" value="ZnF_C2H2"/>
    <property type="match status" value="3"/>
</dbReference>
<dbReference type="OMA" id="FRPTMLG"/>